<dbReference type="InterPro" id="IPR033712">
    <property type="entry name" value="Pumilio_RNA-bd"/>
</dbReference>
<dbReference type="InterPro" id="IPR033133">
    <property type="entry name" value="PUM-HD"/>
</dbReference>
<feature type="compositionally biased region" description="Polar residues" evidence="5">
    <location>
        <begin position="429"/>
        <end position="466"/>
    </location>
</feature>
<name>A0A3N4KYN4_9PEZI</name>
<dbReference type="PANTHER" id="PTHR12537:SF13">
    <property type="entry name" value="PUMILIO HOMOLOGY DOMAIN FAMILY MEMBER 4"/>
    <property type="match status" value="1"/>
</dbReference>
<dbReference type="STRING" id="1392247.A0A3N4KYN4"/>
<feature type="repeat" description="Pumilio" evidence="3">
    <location>
        <begin position="587"/>
        <end position="622"/>
    </location>
</feature>
<feature type="region of interest" description="Disordered" evidence="5">
    <location>
        <begin position="160"/>
        <end position="180"/>
    </location>
</feature>
<feature type="repeat" description="Pumilio" evidence="3">
    <location>
        <begin position="696"/>
        <end position="731"/>
    </location>
</feature>
<dbReference type="AlphaFoldDB" id="A0A3N4KYN4"/>
<dbReference type="SUPFAM" id="SSF48371">
    <property type="entry name" value="ARM repeat"/>
    <property type="match status" value="1"/>
</dbReference>
<feature type="repeat" description="Pumilio" evidence="3">
    <location>
        <begin position="768"/>
        <end position="804"/>
    </location>
</feature>
<organism evidence="7 8">
    <name type="scientific">Morchella conica CCBAS932</name>
    <dbReference type="NCBI Taxonomy" id="1392247"/>
    <lineage>
        <taxon>Eukaryota</taxon>
        <taxon>Fungi</taxon>
        <taxon>Dikarya</taxon>
        <taxon>Ascomycota</taxon>
        <taxon>Pezizomycotina</taxon>
        <taxon>Pezizomycetes</taxon>
        <taxon>Pezizales</taxon>
        <taxon>Morchellaceae</taxon>
        <taxon>Morchella</taxon>
    </lineage>
</organism>
<dbReference type="FunFam" id="1.25.10.10:FF:000237">
    <property type="entry name" value="Pumilio homolog 9"/>
    <property type="match status" value="1"/>
</dbReference>
<dbReference type="EMBL" id="ML119112">
    <property type="protein sequence ID" value="RPB15656.1"/>
    <property type="molecule type" value="Genomic_DNA"/>
</dbReference>
<evidence type="ECO:0000313" key="8">
    <source>
        <dbReference type="Proteomes" id="UP000277580"/>
    </source>
</evidence>
<feature type="region of interest" description="Disordered" evidence="5">
    <location>
        <begin position="910"/>
        <end position="951"/>
    </location>
</feature>
<dbReference type="PROSITE" id="PS50302">
    <property type="entry name" value="PUM"/>
    <property type="match status" value="7"/>
</dbReference>
<feature type="domain" description="PUM-HD" evidence="6">
    <location>
        <begin position="563"/>
        <end position="903"/>
    </location>
</feature>
<dbReference type="InParanoid" id="A0A3N4KYN4"/>
<keyword evidence="8" id="KW-1185">Reference proteome</keyword>
<dbReference type="SMART" id="SM00025">
    <property type="entry name" value="Pumilio"/>
    <property type="match status" value="8"/>
</dbReference>
<dbReference type="CDD" id="cd07920">
    <property type="entry name" value="Pumilio"/>
    <property type="match status" value="1"/>
</dbReference>
<keyword evidence="1" id="KW-0677">Repeat</keyword>
<dbReference type="Proteomes" id="UP000277580">
    <property type="component" value="Unassembled WGS sequence"/>
</dbReference>
<feature type="repeat" description="Pumilio" evidence="3">
    <location>
        <begin position="623"/>
        <end position="658"/>
    </location>
</feature>
<keyword evidence="4" id="KW-0175">Coiled coil</keyword>
<evidence type="ECO:0000256" key="5">
    <source>
        <dbReference type="SAM" id="MobiDB-lite"/>
    </source>
</evidence>
<dbReference type="OrthoDB" id="668540at2759"/>
<dbReference type="PANTHER" id="PTHR12537">
    <property type="entry name" value="RNA BINDING PROTEIN PUMILIO-RELATED"/>
    <property type="match status" value="1"/>
</dbReference>
<evidence type="ECO:0000259" key="6">
    <source>
        <dbReference type="PROSITE" id="PS50303"/>
    </source>
</evidence>
<evidence type="ECO:0000256" key="3">
    <source>
        <dbReference type="PROSITE-ProRule" id="PRU00317"/>
    </source>
</evidence>
<feature type="repeat" description="Pumilio" evidence="3">
    <location>
        <begin position="732"/>
        <end position="767"/>
    </location>
</feature>
<dbReference type="PROSITE" id="PS50303">
    <property type="entry name" value="PUM_HD"/>
    <property type="match status" value="1"/>
</dbReference>
<feature type="region of interest" description="Disordered" evidence="5">
    <location>
        <begin position="429"/>
        <end position="492"/>
    </location>
</feature>
<dbReference type="InterPro" id="IPR016024">
    <property type="entry name" value="ARM-type_fold"/>
</dbReference>
<dbReference type="Gene3D" id="1.25.10.10">
    <property type="entry name" value="Leucine-rich Repeat Variant"/>
    <property type="match status" value="1"/>
</dbReference>
<feature type="coiled-coil region" evidence="4">
    <location>
        <begin position="101"/>
        <end position="131"/>
    </location>
</feature>
<dbReference type="InterPro" id="IPR011989">
    <property type="entry name" value="ARM-like"/>
</dbReference>
<evidence type="ECO:0000256" key="4">
    <source>
        <dbReference type="SAM" id="Coils"/>
    </source>
</evidence>
<dbReference type="GO" id="GO:0010608">
    <property type="term" value="P:post-transcriptional regulation of gene expression"/>
    <property type="evidence" value="ECO:0007669"/>
    <property type="project" value="TreeGrafter"/>
</dbReference>
<sequence length="962" mass="106546">MASSTAAATVGDRNMRFTNNLLNNQAQQDHGFRFPAHTPLHNAESPLSATPDSRATLQRRFTTDSMRPPNIDMGWDSSNVFHRNRMNPSDSLDLAPSFQRLQVADQSEADLQQKQQELEHKRQQRKVFETQMALLHIQQQRDEQEIMRIAQDLDRDRQVTQGSVHGGYKPSAVRVPTTPPELRDGATYEFSSSGVPVATALATPPSSGRRDGRQLMTPPTDDGSIFMPHKPSRSVPGSRRNSDEHEILGMQDQAPIGPRSNIRNSLPNGSIARPGQQLDTASSHLGMGQIDTSFLYTEADKNGNAKNAPSATNSLKTYLQMTDADDFPVLVRRDSFPGVLSSSSAALDLALSKPKDGQSNVPGSWSSFRHRPAQHSLPANNYPYTPAGKSSPKVTVPQTDSPTTFRRFEEKPFPQFSENLEAKLTQGNDISHANQNSMPRLQSSFSTSDIPTMRTSNHMNTQSFSRIQMERPRHSREPSASGEILNSGNQALAFGPPLSTGVGPMPVMTPPGITPLPSPGIYGAYGNINMANSVFHAAPYGSYGPLYAQGSKIGDSTQQTTNAQNRNVPKRAHDGEANRFTNVQLESLKGDIYGYCKDQHGCRYLQKKLEERNPQYVEMIFRETHAHVVELMTDPFGNYLCQKLLEFANDAQRTVLVNTAAPNLVKIALNQHGTRALQKMIEFISTPEQIATIIHALESKVVDLIQDLNGNHVIQKCLNRLKGQDAQFIFDAVGRHCIPVGTHRHGCCVLQRCIDHASGDQRAQLVQQITAHAVQLVQDPFGNYVVQYILDLNEPMFSEPLILQFRGRVCELSKQKFSSNVMEKCIRVAQQSIKAVLLEEMMNHTEMEKLLRDSYANYVIQTAIEYSGPHLKQQLVDCIRPILPAIRMTPYGRRIQQKIQAPGASGGLVFQSPGLQTSGSPTGHPQPPQRSNSYSQPSMRPTPVQQQSYGSAFLDGGAPFYM</sequence>
<dbReference type="InterPro" id="IPR001313">
    <property type="entry name" value="Pumilio_RNA-bd_rpt"/>
</dbReference>
<dbReference type="GO" id="GO:0003729">
    <property type="term" value="F:mRNA binding"/>
    <property type="evidence" value="ECO:0007669"/>
    <property type="project" value="TreeGrafter"/>
</dbReference>
<feature type="region of interest" description="Disordered" evidence="5">
    <location>
        <begin position="202"/>
        <end position="282"/>
    </location>
</feature>
<evidence type="ECO:0000313" key="7">
    <source>
        <dbReference type="EMBL" id="RPB15656.1"/>
    </source>
</evidence>
<protein>
    <submittedName>
        <fullName evidence="7">ARM repeat-containing protein</fullName>
    </submittedName>
</protein>
<evidence type="ECO:0000256" key="2">
    <source>
        <dbReference type="ARBA" id="ARBA00024893"/>
    </source>
</evidence>
<gene>
    <name evidence="7" type="ORF">P167DRAFT_482605</name>
</gene>
<dbReference type="GO" id="GO:0005737">
    <property type="term" value="C:cytoplasm"/>
    <property type="evidence" value="ECO:0007669"/>
    <property type="project" value="TreeGrafter"/>
</dbReference>
<accession>A0A3N4KYN4</accession>
<proteinExistence type="predicted"/>
<evidence type="ECO:0000256" key="1">
    <source>
        <dbReference type="ARBA" id="ARBA00022737"/>
    </source>
</evidence>
<comment type="function">
    <text evidence="2">RNA-binding nucleolar protein required for pre-rRNA processing. Involved in production of 18S rRNA and assembly of small ribosomal subunit.</text>
</comment>
<feature type="compositionally biased region" description="Polar residues" evidence="5">
    <location>
        <begin position="913"/>
        <end position="950"/>
    </location>
</feature>
<feature type="repeat" description="Pumilio" evidence="3">
    <location>
        <begin position="840"/>
        <end position="877"/>
    </location>
</feature>
<reference evidence="7 8" key="1">
    <citation type="journal article" date="2018" name="Nat. Ecol. Evol.">
        <title>Pezizomycetes genomes reveal the molecular basis of ectomycorrhizal truffle lifestyle.</title>
        <authorList>
            <person name="Murat C."/>
            <person name="Payen T."/>
            <person name="Noel B."/>
            <person name="Kuo A."/>
            <person name="Morin E."/>
            <person name="Chen J."/>
            <person name="Kohler A."/>
            <person name="Krizsan K."/>
            <person name="Balestrini R."/>
            <person name="Da Silva C."/>
            <person name="Montanini B."/>
            <person name="Hainaut M."/>
            <person name="Levati E."/>
            <person name="Barry K.W."/>
            <person name="Belfiori B."/>
            <person name="Cichocki N."/>
            <person name="Clum A."/>
            <person name="Dockter R.B."/>
            <person name="Fauchery L."/>
            <person name="Guy J."/>
            <person name="Iotti M."/>
            <person name="Le Tacon F."/>
            <person name="Lindquist E.A."/>
            <person name="Lipzen A."/>
            <person name="Malagnac F."/>
            <person name="Mello A."/>
            <person name="Molinier V."/>
            <person name="Miyauchi S."/>
            <person name="Poulain J."/>
            <person name="Riccioni C."/>
            <person name="Rubini A."/>
            <person name="Sitrit Y."/>
            <person name="Splivallo R."/>
            <person name="Traeger S."/>
            <person name="Wang M."/>
            <person name="Zifcakova L."/>
            <person name="Wipf D."/>
            <person name="Zambonelli A."/>
            <person name="Paolocci F."/>
            <person name="Nowrousian M."/>
            <person name="Ottonello S."/>
            <person name="Baldrian P."/>
            <person name="Spatafora J.W."/>
            <person name="Henrissat B."/>
            <person name="Nagy L.G."/>
            <person name="Aury J.M."/>
            <person name="Wincker P."/>
            <person name="Grigoriev I.V."/>
            <person name="Bonfante P."/>
            <person name="Martin F.M."/>
        </authorList>
    </citation>
    <scope>NUCLEOTIDE SEQUENCE [LARGE SCALE GENOMIC DNA]</scope>
    <source>
        <strain evidence="7 8">CCBAS932</strain>
    </source>
</reference>
<feature type="repeat" description="Pumilio" evidence="3">
    <location>
        <begin position="659"/>
        <end position="695"/>
    </location>
</feature>
<feature type="compositionally biased region" description="Basic and acidic residues" evidence="5">
    <location>
        <begin position="468"/>
        <end position="477"/>
    </location>
</feature>
<dbReference type="Pfam" id="PF00806">
    <property type="entry name" value="PUF"/>
    <property type="match status" value="8"/>
</dbReference>